<keyword evidence="2 5" id="KW-0808">Transferase</keyword>
<dbReference type="SUPFAM" id="SSF69593">
    <property type="entry name" value="Glycerol-3-phosphate (1)-acyltransferase"/>
    <property type="match status" value="1"/>
</dbReference>
<dbReference type="SMART" id="SM00563">
    <property type="entry name" value="PlsC"/>
    <property type="match status" value="1"/>
</dbReference>
<evidence type="ECO:0000256" key="3">
    <source>
        <dbReference type="ARBA" id="ARBA00023315"/>
    </source>
</evidence>
<dbReference type="GO" id="GO:0006654">
    <property type="term" value="P:phosphatidic acid biosynthetic process"/>
    <property type="evidence" value="ECO:0007669"/>
    <property type="project" value="TreeGrafter"/>
</dbReference>
<evidence type="ECO:0000256" key="1">
    <source>
        <dbReference type="ARBA" id="ARBA00005189"/>
    </source>
</evidence>
<dbReference type="AlphaFoldDB" id="A0A239KKA2"/>
<dbReference type="PANTHER" id="PTHR10434">
    <property type="entry name" value="1-ACYL-SN-GLYCEROL-3-PHOSPHATE ACYLTRANSFERASE"/>
    <property type="match status" value="1"/>
</dbReference>
<reference evidence="5 6" key="1">
    <citation type="submission" date="2017-06" db="EMBL/GenBank/DDBJ databases">
        <authorList>
            <person name="Kim H.J."/>
            <person name="Triplett B.A."/>
        </authorList>
    </citation>
    <scope>NUCLEOTIDE SEQUENCE [LARGE SCALE GENOMIC DNA]</scope>
    <source>
        <strain evidence="5 6">DSM 18704</strain>
    </source>
</reference>
<dbReference type="Pfam" id="PF01553">
    <property type="entry name" value="Acyltransferase"/>
    <property type="match status" value="1"/>
</dbReference>
<feature type="domain" description="Phospholipid/glycerol acyltransferase" evidence="4">
    <location>
        <begin position="68"/>
        <end position="183"/>
    </location>
</feature>
<gene>
    <name evidence="5" type="ORF">SAMN05421770_10521</name>
</gene>
<dbReference type="Proteomes" id="UP000198356">
    <property type="component" value="Unassembled WGS sequence"/>
</dbReference>
<dbReference type="OrthoDB" id="9803035at2"/>
<dbReference type="RefSeq" id="WP_089409119.1">
    <property type="nucleotide sequence ID" value="NZ_FZOU01000005.1"/>
</dbReference>
<dbReference type="EMBL" id="FZOU01000005">
    <property type="protein sequence ID" value="SNT18591.1"/>
    <property type="molecule type" value="Genomic_DNA"/>
</dbReference>
<protein>
    <submittedName>
        <fullName evidence="5">1-acyl-sn-glycerol-3-phosphate acyltransferase</fullName>
    </submittedName>
</protein>
<dbReference type="CDD" id="cd07989">
    <property type="entry name" value="LPLAT_AGPAT-like"/>
    <property type="match status" value="1"/>
</dbReference>
<dbReference type="GO" id="GO:0003841">
    <property type="term" value="F:1-acylglycerol-3-phosphate O-acyltransferase activity"/>
    <property type="evidence" value="ECO:0007669"/>
    <property type="project" value="TreeGrafter"/>
</dbReference>
<keyword evidence="3 5" id="KW-0012">Acyltransferase</keyword>
<sequence>MFATFKLLFVYLFFGIPTGLVGIPYTVLSGDIRPLYRVTMWIVAAGVRAAGIRVEASGLELLPEGRPCIFMCNHVSNLDPPVLLPSLPGMSSVLLKKELMKIPILGTAMRIGKYVPVGRGGSRAEAQASVVAAADALKSGLHILVFAEGTRSKDGRLSSFKKGPFFLAQQTGAPIVPIAIAGTQTMMRKGSAAITPGLATVRFLAPIEPGEYRSREDLMRAVHEAIAAALPEEMRPLPAAD</sequence>
<comment type="pathway">
    <text evidence="1">Lipid metabolism.</text>
</comment>
<proteinExistence type="predicted"/>
<keyword evidence="6" id="KW-1185">Reference proteome</keyword>
<evidence type="ECO:0000313" key="5">
    <source>
        <dbReference type="EMBL" id="SNT18591.1"/>
    </source>
</evidence>
<evidence type="ECO:0000256" key="2">
    <source>
        <dbReference type="ARBA" id="ARBA00022679"/>
    </source>
</evidence>
<accession>A0A239KKA2</accession>
<dbReference type="InterPro" id="IPR002123">
    <property type="entry name" value="Plipid/glycerol_acylTrfase"/>
</dbReference>
<name>A0A239KKA2_9BACT</name>
<evidence type="ECO:0000259" key="4">
    <source>
        <dbReference type="SMART" id="SM00563"/>
    </source>
</evidence>
<dbReference type="PANTHER" id="PTHR10434:SF11">
    <property type="entry name" value="1-ACYL-SN-GLYCEROL-3-PHOSPHATE ACYLTRANSFERASE"/>
    <property type="match status" value="1"/>
</dbReference>
<evidence type="ECO:0000313" key="6">
    <source>
        <dbReference type="Proteomes" id="UP000198356"/>
    </source>
</evidence>
<organism evidence="5 6">
    <name type="scientific">Granulicella rosea</name>
    <dbReference type="NCBI Taxonomy" id="474952"/>
    <lineage>
        <taxon>Bacteria</taxon>
        <taxon>Pseudomonadati</taxon>
        <taxon>Acidobacteriota</taxon>
        <taxon>Terriglobia</taxon>
        <taxon>Terriglobales</taxon>
        <taxon>Acidobacteriaceae</taxon>
        <taxon>Granulicella</taxon>
    </lineage>
</organism>